<sequence length="717" mass="78692">MDPEKDNTSIDPPPTPQTSQSSGDQTFQTTSAPQTSTETQTGAPDLRSPIQSPNGRGRPRASTTGAATSAREGAREGWAQDFASPRRSNTETMRSPRRRGTAATDASEVPTITVDRTQSSLRRRNTSRQSGSVLQPMASNASRASRASRRSNFTLAGPEDNMQLRTAHAPFVHPGYADLNPEYEQPANTKPVWSLAKPLPRVIRPGMVPTMSEVQQIRNQLPGENAANEGMNVDPDDLEKGKIQKTLDPSKLSAQLKDARAQREHNFLQNHTGTTRTRGSRPSRLQSTSQTGSRFSSRRLRRRSTWAPDDLPVGPMDEDVEQDDGTQTVDEGDASQARPPRPSAVGTRPGLTPIRERSREPSYTPDDPYNEQLFDDGGSLTTLGDDDMPGEGETEPIVENIIEEEVHNHHTSWSVIRTQYREFLGEILGVIVQLSLGFCSDLSVTCANAGNPNTTEWAWGFATMAAIYVAGGISGAHFNPAVTIVLYIYRGFPKSKMPSYFIAQFLGAFIAAYIAYGLYLASIHHYLETNDASGIINSFVTNQRYTFIDAATAFFNEFYGTLILVVVILALGDDSNAPPGAGMNAFIVGLTVTLTSIAFAYQTGAALNPSRDFGPRLALLSLGYGKELFTNAYWFYGPWCGAISGACVGAAVYDIMVFTGGESPINYPWTRTKRAAHKSKRKWLWKFHLTKKEPSEDVPIETISPQMQMQPPPEYQY</sequence>
<feature type="transmembrane region" description="Helical" evidence="8">
    <location>
        <begin position="457"/>
        <end position="489"/>
    </location>
</feature>
<evidence type="ECO:0000256" key="4">
    <source>
        <dbReference type="ARBA" id="ARBA00022692"/>
    </source>
</evidence>
<keyword evidence="6 8" id="KW-0472">Membrane</keyword>
<evidence type="ECO:0000256" key="6">
    <source>
        <dbReference type="ARBA" id="ARBA00023136"/>
    </source>
</evidence>
<evidence type="ECO:0000256" key="3">
    <source>
        <dbReference type="ARBA" id="ARBA00022448"/>
    </source>
</evidence>
<feature type="compositionally biased region" description="Basic and acidic residues" evidence="7">
    <location>
        <begin position="257"/>
        <end position="266"/>
    </location>
</feature>
<feature type="region of interest" description="Disordered" evidence="7">
    <location>
        <begin position="1"/>
        <end position="160"/>
    </location>
</feature>
<dbReference type="EMBL" id="JBFMKM010000008">
    <property type="protein sequence ID" value="KAL1305012.1"/>
    <property type="molecule type" value="Genomic_DNA"/>
</dbReference>
<evidence type="ECO:0000256" key="8">
    <source>
        <dbReference type="SAM" id="Phobius"/>
    </source>
</evidence>
<feature type="region of interest" description="Disordered" evidence="7">
    <location>
        <begin position="244"/>
        <end position="393"/>
    </location>
</feature>
<dbReference type="RefSeq" id="XP_069201286.1">
    <property type="nucleotide sequence ID" value="XM_069343463.1"/>
</dbReference>
<feature type="compositionally biased region" description="Low complexity" evidence="7">
    <location>
        <begin position="60"/>
        <end position="71"/>
    </location>
</feature>
<dbReference type="GeneID" id="95977613"/>
<comment type="subcellular location">
    <subcellularLocation>
        <location evidence="1">Membrane</location>
        <topology evidence="1">Multi-pass membrane protein</topology>
    </subcellularLocation>
</comment>
<dbReference type="Pfam" id="PF00230">
    <property type="entry name" value="MIP"/>
    <property type="match status" value="1"/>
</dbReference>
<feature type="transmembrane region" description="Helical" evidence="8">
    <location>
        <begin position="547"/>
        <end position="571"/>
    </location>
</feature>
<keyword evidence="10" id="KW-1185">Reference proteome</keyword>
<dbReference type="InterPro" id="IPR000425">
    <property type="entry name" value="MIP"/>
</dbReference>
<protein>
    <recommendedName>
        <fullName evidence="11">Aquaporin-like protein</fullName>
    </recommendedName>
</protein>
<accession>A0ABR3PFT1</accession>
<keyword evidence="3" id="KW-0813">Transport</keyword>
<dbReference type="PANTHER" id="PTHR43829:SF24">
    <property type="entry name" value="MIP AQUAPORIN (EUROFUNG)"/>
    <property type="match status" value="1"/>
</dbReference>
<evidence type="ECO:0000256" key="7">
    <source>
        <dbReference type="SAM" id="MobiDB-lite"/>
    </source>
</evidence>
<feature type="transmembrane region" description="Helical" evidence="8">
    <location>
        <begin position="501"/>
        <end position="527"/>
    </location>
</feature>
<feature type="transmembrane region" description="Helical" evidence="8">
    <location>
        <begin position="583"/>
        <end position="601"/>
    </location>
</feature>
<dbReference type="InterPro" id="IPR023271">
    <property type="entry name" value="Aquaporin-like"/>
</dbReference>
<evidence type="ECO:0000256" key="2">
    <source>
        <dbReference type="ARBA" id="ARBA00006175"/>
    </source>
</evidence>
<dbReference type="CDD" id="cd00333">
    <property type="entry name" value="MIP"/>
    <property type="match status" value="1"/>
</dbReference>
<feature type="compositionally biased region" description="Acidic residues" evidence="7">
    <location>
        <begin position="384"/>
        <end position="393"/>
    </location>
</feature>
<dbReference type="Proteomes" id="UP001562354">
    <property type="component" value="Unassembled WGS sequence"/>
</dbReference>
<comment type="similarity">
    <text evidence="2">Belongs to the MIP/aquaporin (TC 1.A.8) family.</text>
</comment>
<feature type="compositionally biased region" description="Polar residues" evidence="7">
    <location>
        <begin position="27"/>
        <end position="42"/>
    </location>
</feature>
<dbReference type="PRINTS" id="PR00783">
    <property type="entry name" value="MINTRINSICP"/>
</dbReference>
<comment type="caution">
    <text evidence="9">The sequence shown here is derived from an EMBL/GenBank/DDBJ whole genome shotgun (WGS) entry which is preliminary data.</text>
</comment>
<dbReference type="SUPFAM" id="SSF81338">
    <property type="entry name" value="Aquaporin-like"/>
    <property type="match status" value="1"/>
</dbReference>
<evidence type="ECO:0000313" key="9">
    <source>
        <dbReference type="EMBL" id="KAL1305012.1"/>
    </source>
</evidence>
<feature type="transmembrane region" description="Helical" evidence="8">
    <location>
        <begin position="633"/>
        <end position="653"/>
    </location>
</feature>
<gene>
    <name evidence="9" type="ORF">AAFC00_003913</name>
</gene>
<evidence type="ECO:0000313" key="10">
    <source>
        <dbReference type="Proteomes" id="UP001562354"/>
    </source>
</evidence>
<keyword evidence="5 8" id="KW-1133">Transmembrane helix</keyword>
<dbReference type="Gene3D" id="1.20.1080.10">
    <property type="entry name" value="Glycerol uptake facilitator protein"/>
    <property type="match status" value="1"/>
</dbReference>
<reference evidence="9 10" key="1">
    <citation type="submission" date="2024-07" db="EMBL/GenBank/DDBJ databases">
        <title>Draft sequence of the Neodothiora populina.</title>
        <authorList>
            <person name="Drown D.D."/>
            <person name="Schuette U.S."/>
            <person name="Buechlein A.B."/>
            <person name="Rusch D.R."/>
            <person name="Winton L.W."/>
            <person name="Adams G.A."/>
        </authorList>
    </citation>
    <scope>NUCLEOTIDE SEQUENCE [LARGE SCALE GENOMIC DNA]</scope>
    <source>
        <strain evidence="9 10">CPC 39397</strain>
    </source>
</reference>
<dbReference type="PANTHER" id="PTHR43829">
    <property type="entry name" value="AQUAPORIN OR AQUAGLYCEROPORIN RELATED"/>
    <property type="match status" value="1"/>
</dbReference>
<dbReference type="NCBIfam" id="TIGR00861">
    <property type="entry name" value="MIP"/>
    <property type="match status" value="1"/>
</dbReference>
<evidence type="ECO:0008006" key="11">
    <source>
        <dbReference type="Google" id="ProtNLM"/>
    </source>
</evidence>
<keyword evidence="4 8" id="KW-0812">Transmembrane</keyword>
<evidence type="ECO:0000256" key="5">
    <source>
        <dbReference type="ARBA" id="ARBA00022989"/>
    </source>
</evidence>
<name>A0ABR3PFT1_9PEZI</name>
<feature type="compositionally biased region" description="Low complexity" evidence="7">
    <location>
        <begin position="17"/>
        <end position="26"/>
    </location>
</feature>
<proteinExistence type="inferred from homology"/>
<dbReference type="InterPro" id="IPR050363">
    <property type="entry name" value="MIP/Aquaporin"/>
</dbReference>
<organism evidence="9 10">
    <name type="scientific">Neodothiora populina</name>
    <dbReference type="NCBI Taxonomy" id="2781224"/>
    <lineage>
        <taxon>Eukaryota</taxon>
        <taxon>Fungi</taxon>
        <taxon>Dikarya</taxon>
        <taxon>Ascomycota</taxon>
        <taxon>Pezizomycotina</taxon>
        <taxon>Dothideomycetes</taxon>
        <taxon>Dothideomycetidae</taxon>
        <taxon>Dothideales</taxon>
        <taxon>Dothioraceae</taxon>
        <taxon>Neodothiora</taxon>
    </lineage>
</organism>
<evidence type="ECO:0000256" key="1">
    <source>
        <dbReference type="ARBA" id="ARBA00004141"/>
    </source>
</evidence>
<feature type="compositionally biased region" description="Low complexity" evidence="7">
    <location>
        <begin position="272"/>
        <end position="284"/>
    </location>
</feature>